<dbReference type="Pfam" id="PF17954">
    <property type="entry name" value="Pirin_C_2"/>
    <property type="match status" value="1"/>
</dbReference>
<dbReference type="PIRSF" id="PIRSF006232">
    <property type="entry name" value="Pirin"/>
    <property type="match status" value="1"/>
</dbReference>
<dbReference type="GO" id="GO:0046872">
    <property type="term" value="F:metal ion binding"/>
    <property type="evidence" value="ECO:0007669"/>
    <property type="project" value="UniProtKB-KW"/>
</dbReference>
<accession>A0A975G7J3</accession>
<feature type="binding site" evidence="2">
    <location>
        <position position="64"/>
    </location>
    <ligand>
        <name>Fe cation</name>
        <dbReference type="ChEBI" id="CHEBI:24875"/>
    </ligand>
</feature>
<evidence type="ECO:0000259" key="4">
    <source>
        <dbReference type="Pfam" id="PF02678"/>
    </source>
</evidence>
<dbReference type="Gene3D" id="2.60.120.10">
    <property type="entry name" value="Jelly Rolls"/>
    <property type="match status" value="2"/>
</dbReference>
<feature type="binding site" evidence="2">
    <location>
        <position position="62"/>
    </location>
    <ligand>
        <name>Fe cation</name>
        <dbReference type="ChEBI" id="CHEBI:24875"/>
    </ligand>
</feature>
<organism evidence="6 7">
    <name type="scientific">Luteolibacter ambystomatis</name>
    <dbReference type="NCBI Taxonomy" id="2824561"/>
    <lineage>
        <taxon>Bacteria</taxon>
        <taxon>Pseudomonadati</taxon>
        <taxon>Verrucomicrobiota</taxon>
        <taxon>Verrucomicrobiia</taxon>
        <taxon>Verrucomicrobiales</taxon>
        <taxon>Verrucomicrobiaceae</taxon>
        <taxon>Luteolibacter</taxon>
    </lineage>
</organism>
<dbReference type="InterPro" id="IPR012093">
    <property type="entry name" value="Pirin"/>
</dbReference>
<dbReference type="PANTHER" id="PTHR43212:SF3">
    <property type="entry name" value="QUERCETIN 2,3-DIOXYGENASE"/>
    <property type="match status" value="1"/>
</dbReference>
<dbReference type="InterPro" id="IPR014710">
    <property type="entry name" value="RmlC-like_jellyroll"/>
</dbReference>
<dbReference type="InterPro" id="IPR011051">
    <property type="entry name" value="RmlC_Cupin_sf"/>
</dbReference>
<dbReference type="Proteomes" id="UP000676169">
    <property type="component" value="Chromosome"/>
</dbReference>
<dbReference type="RefSeq" id="WP_211630543.1">
    <property type="nucleotide sequence ID" value="NZ_CP073100.1"/>
</dbReference>
<gene>
    <name evidence="6" type="ORF">KBB96_16230</name>
</gene>
<sequence length="238" mass="26466">MKTNPTLTVRRSEERGHADHGWLDSYHTFSFADYYDPAHMAFRSLRVINDDRIAPQGGFPSHPHRDMEIFSYVLDGQLAHQDSMGNKRVLNPGEIQLMSAGKGVLHSEFNPSAKNWTHMLQIWIMPRERQLEPGYTEWKPAPGTENDPKVLVISPDGRDNSATIHQDADIYRVKLAPGQSITHELPDGRGLWLHVARGSAKVEDVDLNGGDAISSETAGTYTIAAGTEPLEALLFDIG</sequence>
<dbReference type="EMBL" id="CP073100">
    <property type="protein sequence ID" value="QUE50403.1"/>
    <property type="molecule type" value="Genomic_DNA"/>
</dbReference>
<proteinExistence type="inferred from homology"/>
<evidence type="ECO:0000256" key="2">
    <source>
        <dbReference type="PIRSR" id="PIRSR006232-1"/>
    </source>
</evidence>
<dbReference type="SUPFAM" id="SSF51182">
    <property type="entry name" value="RmlC-like cupins"/>
    <property type="match status" value="1"/>
</dbReference>
<evidence type="ECO:0000256" key="1">
    <source>
        <dbReference type="ARBA" id="ARBA00008416"/>
    </source>
</evidence>
<evidence type="ECO:0000256" key="3">
    <source>
        <dbReference type="RuleBase" id="RU003457"/>
    </source>
</evidence>
<feature type="binding site" evidence="2">
    <location>
        <position position="108"/>
    </location>
    <ligand>
        <name>Fe cation</name>
        <dbReference type="ChEBI" id="CHEBI:24875"/>
    </ligand>
</feature>
<dbReference type="InterPro" id="IPR041602">
    <property type="entry name" value="Quercetinase_C"/>
</dbReference>
<dbReference type="CDD" id="cd02910">
    <property type="entry name" value="cupin_Yhhw_N"/>
    <property type="match status" value="1"/>
</dbReference>
<feature type="domain" description="Quercetin 2,3-dioxygenase C-terminal cupin" evidence="5">
    <location>
        <begin position="151"/>
        <end position="237"/>
    </location>
</feature>
<feature type="domain" description="Pirin N-terminal" evidence="4">
    <location>
        <begin position="11"/>
        <end position="124"/>
    </location>
</feature>
<keyword evidence="2" id="KW-0408">Iron</keyword>
<dbReference type="KEGG" id="lamb:KBB96_16230"/>
<evidence type="ECO:0000313" key="7">
    <source>
        <dbReference type="Proteomes" id="UP000676169"/>
    </source>
</evidence>
<dbReference type="PANTHER" id="PTHR43212">
    <property type="entry name" value="QUERCETIN 2,3-DIOXYGENASE"/>
    <property type="match status" value="1"/>
</dbReference>
<protein>
    <submittedName>
        <fullName evidence="6">Pirin family protein</fullName>
    </submittedName>
</protein>
<name>A0A975G7J3_9BACT</name>
<evidence type="ECO:0000259" key="5">
    <source>
        <dbReference type="Pfam" id="PF17954"/>
    </source>
</evidence>
<reference evidence="6" key="1">
    <citation type="submission" date="2021-04" db="EMBL/GenBank/DDBJ databases">
        <title>Luteolibacter sp. 32A isolated from the skin of an Anderson's salamander (Ambystoma andersonii).</title>
        <authorList>
            <person name="Spergser J."/>
            <person name="Busse H.-J."/>
        </authorList>
    </citation>
    <scope>NUCLEOTIDE SEQUENCE</scope>
    <source>
        <strain evidence="6">32A</strain>
    </source>
</reference>
<feature type="binding site" evidence="2">
    <location>
        <position position="106"/>
    </location>
    <ligand>
        <name>Fe cation</name>
        <dbReference type="ChEBI" id="CHEBI:24875"/>
    </ligand>
</feature>
<comment type="cofactor">
    <cofactor evidence="2">
        <name>Fe cation</name>
        <dbReference type="ChEBI" id="CHEBI:24875"/>
    </cofactor>
    <text evidence="2">Binds 1 Fe cation per subunit.</text>
</comment>
<keyword evidence="2" id="KW-0479">Metal-binding</keyword>
<dbReference type="AlphaFoldDB" id="A0A975G7J3"/>
<dbReference type="InterPro" id="IPR003829">
    <property type="entry name" value="Pirin_N_dom"/>
</dbReference>
<evidence type="ECO:0000313" key="6">
    <source>
        <dbReference type="EMBL" id="QUE50403.1"/>
    </source>
</evidence>
<dbReference type="Pfam" id="PF02678">
    <property type="entry name" value="Pirin"/>
    <property type="match status" value="1"/>
</dbReference>
<comment type="similarity">
    <text evidence="1 3">Belongs to the pirin family.</text>
</comment>
<keyword evidence="7" id="KW-1185">Reference proteome</keyword>